<evidence type="ECO:0000256" key="3">
    <source>
        <dbReference type="ARBA" id="ARBA00018569"/>
    </source>
</evidence>
<evidence type="ECO:0000256" key="5">
    <source>
        <dbReference type="ARBA" id="ARBA00033067"/>
    </source>
</evidence>
<feature type="domain" description="NAD-dependent epimerase/dehydratase" evidence="6">
    <location>
        <begin position="3"/>
        <end position="242"/>
    </location>
</feature>
<dbReference type="Gene3D" id="3.90.25.10">
    <property type="entry name" value="UDP-galactose 4-epimerase, domain 1"/>
    <property type="match status" value="1"/>
</dbReference>
<comment type="pathway">
    <text evidence="1">Carbohydrate metabolism; galactose metabolism.</text>
</comment>
<dbReference type="InterPro" id="IPR036291">
    <property type="entry name" value="NAD(P)-bd_dom_sf"/>
</dbReference>
<dbReference type="Gene3D" id="3.40.50.720">
    <property type="entry name" value="NAD(P)-binding Rossmann-like Domain"/>
    <property type="match status" value="1"/>
</dbReference>
<sequence>MRVLVTGAYGFVGNAVVRRLAEAGHDVIAMTHREVGASLPPAFDTVYADLRDPEQLRDAVRGADAVCHLAALTRVRESFERPDDYEAVNHGGTVALLDACAAEFARTGRPLRLVQASTAAVYGVPERQPIDEQTPTRPTSPYGRTKLAADEALIRRAATGTVGAVILRAFNITGAVAGVGDPDLTRIIPKALAVAAGQASHVDVNGDGSAVRDFVHVDDLARAYVRALQACEPGTHAVYNVGATGASVSDIVTATERITGRQVPVVHNPPKPEPATLLADTALIRRELDWKPERSSLDEMITDAWLAVTEPLA</sequence>
<dbReference type="PANTHER" id="PTHR43725">
    <property type="entry name" value="UDP-GLUCOSE 4-EPIMERASE"/>
    <property type="match status" value="1"/>
</dbReference>
<evidence type="ECO:0000259" key="6">
    <source>
        <dbReference type="Pfam" id="PF01370"/>
    </source>
</evidence>
<accession>A0AB39P583</accession>
<dbReference type="Pfam" id="PF01370">
    <property type="entry name" value="Epimerase"/>
    <property type="match status" value="1"/>
</dbReference>
<dbReference type="SUPFAM" id="SSF51735">
    <property type="entry name" value="NAD(P)-binding Rossmann-fold domains"/>
    <property type="match status" value="1"/>
</dbReference>
<evidence type="ECO:0000313" key="7">
    <source>
        <dbReference type="EMBL" id="XDQ25993.1"/>
    </source>
</evidence>
<organism evidence="7">
    <name type="scientific">Streptomyces sp. R21</name>
    <dbReference type="NCBI Taxonomy" id="3238627"/>
    <lineage>
        <taxon>Bacteria</taxon>
        <taxon>Bacillati</taxon>
        <taxon>Actinomycetota</taxon>
        <taxon>Actinomycetes</taxon>
        <taxon>Kitasatosporales</taxon>
        <taxon>Streptomycetaceae</taxon>
        <taxon>Streptomyces</taxon>
    </lineage>
</organism>
<evidence type="ECO:0000256" key="2">
    <source>
        <dbReference type="ARBA" id="ARBA00007637"/>
    </source>
</evidence>
<dbReference type="AlphaFoldDB" id="A0AB39P583"/>
<dbReference type="RefSeq" id="WP_369233288.1">
    <property type="nucleotide sequence ID" value="NZ_CP163435.1"/>
</dbReference>
<evidence type="ECO:0000256" key="1">
    <source>
        <dbReference type="ARBA" id="ARBA00004947"/>
    </source>
</evidence>
<proteinExistence type="inferred from homology"/>
<gene>
    <name evidence="7" type="ORF">AB5J56_15405</name>
</gene>
<reference evidence="7" key="1">
    <citation type="submission" date="2024-07" db="EMBL/GenBank/DDBJ databases">
        <authorList>
            <person name="Yu S.T."/>
        </authorList>
    </citation>
    <scope>NUCLEOTIDE SEQUENCE</scope>
    <source>
        <strain evidence="7">R21</strain>
    </source>
</reference>
<name>A0AB39P583_9ACTN</name>
<dbReference type="GO" id="GO:0033499">
    <property type="term" value="P:galactose catabolic process via UDP-galactose, Leloir pathway"/>
    <property type="evidence" value="ECO:0007669"/>
    <property type="project" value="TreeGrafter"/>
</dbReference>
<dbReference type="EMBL" id="CP163435">
    <property type="protein sequence ID" value="XDQ25993.1"/>
    <property type="molecule type" value="Genomic_DNA"/>
</dbReference>
<comment type="similarity">
    <text evidence="2">Belongs to the NAD(P)-dependent epimerase/dehydratase family.</text>
</comment>
<evidence type="ECO:0000256" key="4">
    <source>
        <dbReference type="ARBA" id="ARBA00031367"/>
    </source>
</evidence>
<dbReference type="PANTHER" id="PTHR43725:SF53">
    <property type="entry name" value="UDP-ARABINOSE 4-EPIMERASE 1"/>
    <property type="match status" value="1"/>
</dbReference>
<protein>
    <recommendedName>
        <fullName evidence="3">UDP-glucose 4-epimerase</fullName>
    </recommendedName>
    <alternativeName>
        <fullName evidence="5">Galactowaldenase</fullName>
    </alternativeName>
    <alternativeName>
        <fullName evidence="4">UDP-galactose 4-epimerase</fullName>
    </alternativeName>
</protein>
<dbReference type="InterPro" id="IPR001509">
    <property type="entry name" value="Epimerase_deHydtase"/>
</dbReference>